<dbReference type="Proteomes" id="UP000004931">
    <property type="component" value="Unassembled WGS sequence"/>
</dbReference>
<evidence type="ECO:0000313" key="2">
    <source>
        <dbReference type="Proteomes" id="UP000004931"/>
    </source>
</evidence>
<reference evidence="1 2" key="1">
    <citation type="journal article" date="2010" name="J. Bacteriol.">
        <title>Genome sequence of the oligotrophic marine Gammaproteobacterium HTCC2143, isolated from the Oregon Coast.</title>
        <authorList>
            <person name="Oh H.M."/>
            <person name="Kang I."/>
            <person name="Ferriera S."/>
            <person name="Giovannoni S.J."/>
            <person name="Cho J.C."/>
        </authorList>
    </citation>
    <scope>NUCLEOTIDE SEQUENCE [LARGE SCALE GENOMIC DNA]</scope>
    <source>
        <strain evidence="1 2">HTCC2143</strain>
    </source>
</reference>
<comment type="caution">
    <text evidence="1">The sequence shown here is derived from an EMBL/GenBank/DDBJ whole genome shotgun (WGS) entry which is preliminary data.</text>
</comment>
<gene>
    <name evidence="1" type="ORF">GP2143_10267</name>
</gene>
<keyword evidence="2" id="KW-1185">Reference proteome</keyword>
<protein>
    <submittedName>
        <fullName evidence="1">Uncharacterized protein</fullName>
    </submittedName>
</protein>
<sequence length="38" mass="4457">MKINQSQPFVCDLAEIVDFFEFIDSFQTKSCRTDRSLP</sequence>
<name>A0YDU0_9GAMM</name>
<proteinExistence type="predicted"/>
<organism evidence="1 2">
    <name type="scientific">marine gamma proteobacterium HTCC2143</name>
    <dbReference type="NCBI Taxonomy" id="247633"/>
    <lineage>
        <taxon>Bacteria</taxon>
        <taxon>Pseudomonadati</taxon>
        <taxon>Pseudomonadota</taxon>
        <taxon>Gammaproteobacteria</taxon>
        <taxon>Cellvibrionales</taxon>
        <taxon>Spongiibacteraceae</taxon>
        <taxon>BD1-7 clade</taxon>
    </lineage>
</organism>
<accession>A0YDU0</accession>
<dbReference type="AlphaFoldDB" id="A0YDU0"/>
<dbReference type="EMBL" id="AAVT01000005">
    <property type="protein sequence ID" value="EAW30974.1"/>
    <property type="molecule type" value="Genomic_DNA"/>
</dbReference>
<evidence type="ECO:0000313" key="1">
    <source>
        <dbReference type="EMBL" id="EAW30974.1"/>
    </source>
</evidence>